<sequence length="111" mass="12183">METTNMSLASQLRGTTQQQVMLNSNAIFYERLSRNLQLTLAGDIQLGRLGGLTVGHGDVFILSSDDLNLVIHIVEVGNGLVTFQLRGLEFVGECTLCQISAFIHKDFPPSF</sequence>
<comment type="subcellular location">
    <subcellularLocation>
        <location evidence="1">Membrane</location>
        <topology evidence="1">Multi-pass membrane protein</topology>
    </subcellularLocation>
</comment>
<dbReference type="PANTHER" id="PTHR12372">
    <property type="entry name" value="PECANEX"/>
    <property type="match status" value="1"/>
</dbReference>
<proteinExistence type="inferred from homology"/>
<evidence type="ECO:0000313" key="4">
    <source>
        <dbReference type="WBParaSite" id="ECPE_0001776701-mRNA-1"/>
    </source>
</evidence>
<dbReference type="PANTHER" id="PTHR12372:SF7">
    <property type="entry name" value="PROTEIN PECANEX"/>
    <property type="match status" value="1"/>
</dbReference>
<dbReference type="WBParaSite" id="ECPE_0001776701-mRNA-1">
    <property type="protein sequence ID" value="ECPE_0001776701-mRNA-1"/>
    <property type="gene ID" value="ECPE_0001776701"/>
</dbReference>
<dbReference type="AlphaFoldDB" id="A0A183BET7"/>
<protein>
    <recommendedName>
        <fullName evidence="1">Pecanex-like protein</fullName>
    </recommendedName>
</protein>
<evidence type="ECO:0000256" key="1">
    <source>
        <dbReference type="RuleBase" id="RU367089"/>
    </source>
</evidence>
<name>A0A183BET7_9TREM</name>
<accession>A0A183BET7</accession>
<organism evidence="4">
    <name type="scientific">Echinostoma caproni</name>
    <dbReference type="NCBI Taxonomy" id="27848"/>
    <lineage>
        <taxon>Eukaryota</taxon>
        <taxon>Metazoa</taxon>
        <taxon>Spiralia</taxon>
        <taxon>Lophotrochozoa</taxon>
        <taxon>Platyhelminthes</taxon>
        <taxon>Trematoda</taxon>
        <taxon>Digenea</taxon>
        <taxon>Plagiorchiida</taxon>
        <taxon>Echinostomata</taxon>
        <taxon>Echinostomatoidea</taxon>
        <taxon>Echinostomatidae</taxon>
        <taxon>Echinostoma</taxon>
    </lineage>
</organism>
<gene>
    <name evidence="2" type="ORF">ECPE_LOCUS17722</name>
</gene>
<comment type="similarity">
    <text evidence="1">Belongs to the pecanex family.</text>
</comment>
<dbReference type="OrthoDB" id="10037631at2759"/>
<dbReference type="GO" id="GO:0016020">
    <property type="term" value="C:membrane"/>
    <property type="evidence" value="ECO:0007669"/>
    <property type="project" value="UniProtKB-SubCell"/>
</dbReference>
<dbReference type="InterPro" id="IPR039797">
    <property type="entry name" value="Pecanex"/>
</dbReference>
<dbReference type="Proteomes" id="UP000272942">
    <property type="component" value="Unassembled WGS sequence"/>
</dbReference>
<evidence type="ECO:0000313" key="3">
    <source>
        <dbReference type="Proteomes" id="UP000272942"/>
    </source>
</evidence>
<reference evidence="4" key="1">
    <citation type="submission" date="2016-06" db="UniProtKB">
        <authorList>
            <consortium name="WormBaseParasite"/>
        </authorList>
    </citation>
    <scope>IDENTIFICATION</scope>
</reference>
<evidence type="ECO:0000313" key="2">
    <source>
        <dbReference type="EMBL" id="VDP95030.1"/>
    </source>
</evidence>
<reference evidence="2 3" key="2">
    <citation type="submission" date="2018-11" db="EMBL/GenBank/DDBJ databases">
        <authorList>
            <consortium name="Pathogen Informatics"/>
        </authorList>
    </citation>
    <scope>NUCLEOTIDE SEQUENCE [LARGE SCALE GENOMIC DNA]</scope>
    <source>
        <strain evidence="2 3">Egypt</strain>
    </source>
</reference>
<keyword evidence="3" id="KW-1185">Reference proteome</keyword>
<dbReference type="EMBL" id="UZAN01071070">
    <property type="protein sequence ID" value="VDP95030.1"/>
    <property type="molecule type" value="Genomic_DNA"/>
</dbReference>